<dbReference type="PROSITE" id="PS50035">
    <property type="entry name" value="PLD"/>
    <property type="match status" value="1"/>
</dbReference>
<keyword evidence="7" id="KW-1185">Reference proteome</keyword>
<dbReference type="RefSeq" id="WP_083000678.1">
    <property type="nucleotide sequence ID" value="NZ_AP022591.1"/>
</dbReference>
<reference evidence="6 7" key="1">
    <citation type="journal article" date="2019" name="Emerg. Microbes Infect.">
        <title>Comprehensive subspecies identification of 175 nontuberculous mycobacteria species based on 7547 genomic profiles.</title>
        <authorList>
            <person name="Matsumoto Y."/>
            <person name="Kinjo T."/>
            <person name="Motooka D."/>
            <person name="Nabeya D."/>
            <person name="Jung N."/>
            <person name="Uechi K."/>
            <person name="Horii T."/>
            <person name="Iida T."/>
            <person name="Fujita J."/>
            <person name="Nakamura S."/>
        </authorList>
    </citation>
    <scope>NUCLEOTIDE SEQUENCE [LARGE SCALE GENOMIC DNA]</scope>
    <source>
        <strain evidence="6 7">JCM 18439</strain>
    </source>
</reference>
<dbReference type="AlphaFoldDB" id="A0A1X0BZW6"/>
<keyword evidence="3" id="KW-0378">Hydrolase</keyword>
<evidence type="ECO:0000256" key="2">
    <source>
        <dbReference type="ARBA" id="ARBA00022737"/>
    </source>
</evidence>
<dbReference type="EMBL" id="AP022591">
    <property type="protein sequence ID" value="BBY42161.1"/>
    <property type="molecule type" value="Genomic_DNA"/>
</dbReference>
<dbReference type="OrthoDB" id="8828485at2"/>
<proteinExistence type="predicted"/>
<dbReference type="GO" id="GO:0005886">
    <property type="term" value="C:plasma membrane"/>
    <property type="evidence" value="ECO:0007669"/>
    <property type="project" value="TreeGrafter"/>
</dbReference>
<comment type="catalytic activity">
    <reaction evidence="1">
        <text>a 1,2-diacyl-sn-glycero-3-phosphocholine + H2O = a 1,2-diacyl-sn-glycero-3-phosphate + choline + H(+)</text>
        <dbReference type="Rhea" id="RHEA:14445"/>
        <dbReference type="ChEBI" id="CHEBI:15354"/>
        <dbReference type="ChEBI" id="CHEBI:15377"/>
        <dbReference type="ChEBI" id="CHEBI:15378"/>
        <dbReference type="ChEBI" id="CHEBI:57643"/>
        <dbReference type="ChEBI" id="CHEBI:58608"/>
        <dbReference type="EC" id="3.1.4.4"/>
    </reaction>
</comment>
<dbReference type="Gene3D" id="3.30.870.10">
    <property type="entry name" value="Endonuclease Chain A"/>
    <property type="match status" value="2"/>
</dbReference>
<feature type="region of interest" description="Disordered" evidence="5">
    <location>
        <begin position="458"/>
        <end position="482"/>
    </location>
</feature>
<evidence type="ECO:0000256" key="5">
    <source>
        <dbReference type="SAM" id="MobiDB-lite"/>
    </source>
</evidence>
<keyword evidence="4" id="KW-0443">Lipid metabolism</keyword>
<evidence type="ECO:0000256" key="1">
    <source>
        <dbReference type="ARBA" id="ARBA00000798"/>
    </source>
</evidence>
<keyword evidence="2" id="KW-0677">Repeat</keyword>
<evidence type="ECO:0000256" key="4">
    <source>
        <dbReference type="ARBA" id="ARBA00023098"/>
    </source>
</evidence>
<evidence type="ECO:0000313" key="7">
    <source>
        <dbReference type="Proteomes" id="UP000466431"/>
    </source>
</evidence>
<dbReference type="KEGG" id="mcee:MCEL_04560"/>
<name>A0A1X0BZW6_MYCCF</name>
<organism evidence="6 7">
    <name type="scientific">Mycolicibacterium celeriflavum</name>
    <name type="common">Mycobacterium celeriflavum</name>
    <dbReference type="NCBI Taxonomy" id="1249101"/>
    <lineage>
        <taxon>Bacteria</taxon>
        <taxon>Bacillati</taxon>
        <taxon>Actinomycetota</taxon>
        <taxon>Actinomycetes</taxon>
        <taxon>Mycobacteriales</taxon>
        <taxon>Mycobacteriaceae</taxon>
        <taxon>Mycolicibacterium</taxon>
    </lineage>
</organism>
<gene>
    <name evidence="6" type="ORF">MCEL_04560</name>
</gene>
<dbReference type="PANTHER" id="PTHR18896:SF76">
    <property type="entry name" value="PHOSPHOLIPASE"/>
    <property type="match status" value="1"/>
</dbReference>
<dbReference type="STRING" id="1249101.BST21_05585"/>
<dbReference type="PANTHER" id="PTHR18896">
    <property type="entry name" value="PHOSPHOLIPASE D"/>
    <property type="match status" value="1"/>
</dbReference>
<sequence length="516" mass="58631">MSVLAEWFLTSDERGNPSWALPAWSEGNQAEALIHGATYFDRLVTEVEALGAGDHLFFADWRGDADERLREDGPTVAELFRAAAERGVLVKGLMWRSYPNRLQFNEEQNRHLAETIERAGGEVLLDQRVLVGGSHHQRLVLLRHPDEPRRDVAFIGGIDLCHSRRDDASHRGDPQAVQMSSRYGERPPWHDVQLQVRGPVIGALDTTFRERWTARAPLDLFNPLAWLRDRFLGPEAARHPLPDQPPDPPPCGSHAVQVLRTYGDALIQYEFAKDGERSIARGYTKAVRRARRLIYLEDQYLWSEEVARLLVDALSANEDLHLVAVVPRYFDLEGGLGRPPTLVGRQLALDACRRAAPERVHVFDVENHEGTPVYVHSKVCVIDDTWACIGSDNFNRRSWTHDSELSCAVLAADGGFARDLRLQLMREHLDRADDGSEDEGLADPDDAVRETISAADALEAWHQSDRRGPRPPGRLRPHESERVDPLTRLWAEPAYRMIFDPDGRSYRDRLLRRRWP</sequence>
<protein>
    <submittedName>
        <fullName evidence="6">Phospholipase D</fullName>
    </submittedName>
</protein>
<dbReference type="InterPro" id="IPR025202">
    <property type="entry name" value="PLD-like_dom"/>
</dbReference>
<accession>A0A1X0BZW6</accession>
<dbReference type="Proteomes" id="UP000466431">
    <property type="component" value="Chromosome"/>
</dbReference>
<evidence type="ECO:0000313" key="6">
    <source>
        <dbReference type="EMBL" id="BBY42161.1"/>
    </source>
</evidence>
<dbReference type="GO" id="GO:0009395">
    <property type="term" value="P:phospholipid catabolic process"/>
    <property type="evidence" value="ECO:0007669"/>
    <property type="project" value="TreeGrafter"/>
</dbReference>
<dbReference type="Pfam" id="PF13091">
    <property type="entry name" value="PLDc_2"/>
    <property type="match status" value="1"/>
</dbReference>
<dbReference type="GO" id="GO:0004630">
    <property type="term" value="F:phospholipase D activity"/>
    <property type="evidence" value="ECO:0007669"/>
    <property type="project" value="UniProtKB-EC"/>
</dbReference>
<dbReference type="InterPro" id="IPR001736">
    <property type="entry name" value="PLipase_D/transphosphatidylase"/>
</dbReference>
<dbReference type="CDD" id="cd09105">
    <property type="entry name" value="PLDc_vPLD1_2_like_2"/>
    <property type="match status" value="1"/>
</dbReference>
<dbReference type="InterPro" id="IPR015679">
    <property type="entry name" value="PLipase_D_fam"/>
</dbReference>
<evidence type="ECO:0000256" key="3">
    <source>
        <dbReference type="ARBA" id="ARBA00022801"/>
    </source>
</evidence>
<dbReference type="SMART" id="SM00155">
    <property type="entry name" value="PLDc"/>
    <property type="match status" value="1"/>
</dbReference>
<dbReference type="SUPFAM" id="SSF56024">
    <property type="entry name" value="Phospholipase D/nuclease"/>
    <property type="match status" value="2"/>
</dbReference>